<feature type="signal peptide" evidence="9">
    <location>
        <begin position="1"/>
        <end position="22"/>
    </location>
</feature>
<feature type="domain" description="Coenzyme PQQ synthesis protein F-like C-terminal lobe" evidence="13">
    <location>
        <begin position="792"/>
        <end position="890"/>
    </location>
</feature>
<dbReference type="InterPro" id="IPR011765">
    <property type="entry name" value="Pept_M16_N"/>
</dbReference>
<dbReference type="Gene3D" id="3.30.830.10">
    <property type="entry name" value="Metalloenzyme, LuxS/M16 peptidase-like"/>
    <property type="match status" value="4"/>
</dbReference>
<evidence type="ECO:0000259" key="12">
    <source>
        <dbReference type="Pfam" id="PF16187"/>
    </source>
</evidence>
<organism evidence="14 15">
    <name type="scientific">Besnoitia besnoiti</name>
    <name type="common">Apicomplexan protozoan</name>
    <dbReference type="NCBI Taxonomy" id="94643"/>
    <lineage>
        <taxon>Eukaryota</taxon>
        <taxon>Sar</taxon>
        <taxon>Alveolata</taxon>
        <taxon>Apicomplexa</taxon>
        <taxon>Conoidasida</taxon>
        <taxon>Coccidia</taxon>
        <taxon>Eucoccidiorida</taxon>
        <taxon>Eimeriorina</taxon>
        <taxon>Sarcocystidae</taxon>
        <taxon>Besnoitia</taxon>
    </lineage>
</organism>
<dbReference type="EMBL" id="NWUJ01000008">
    <property type="protein sequence ID" value="PFH33527.1"/>
    <property type="molecule type" value="Genomic_DNA"/>
</dbReference>
<dbReference type="Pfam" id="PF00675">
    <property type="entry name" value="Peptidase_M16"/>
    <property type="match status" value="1"/>
</dbReference>
<dbReference type="SUPFAM" id="SSF63411">
    <property type="entry name" value="LuxS/MPP-like metallohydrolase"/>
    <property type="match status" value="4"/>
</dbReference>
<keyword evidence="5" id="KW-0378">Hydrolase</keyword>
<evidence type="ECO:0000256" key="9">
    <source>
        <dbReference type="SAM" id="SignalP"/>
    </source>
</evidence>
<dbReference type="InterPro" id="IPR032632">
    <property type="entry name" value="Peptidase_M16_M"/>
</dbReference>
<dbReference type="PANTHER" id="PTHR43690:SF18">
    <property type="entry name" value="INSULIN-DEGRADING ENZYME-RELATED"/>
    <property type="match status" value="1"/>
</dbReference>
<dbReference type="GO" id="GO:0004222">
    <property type="term" value="F:metalloendopeptidase activity"/>
    <property type="evidence" value="ECO:0007669"/>
    <property type="project" value="InterPro"/>
</dbReference>
<dbReference type="Pfam" id="PF05193">
    <property type="entry name" value="Peptidase_M16_C"/>
    <property type="match status" value="1"/>
</dbReference>
<feature type="domain" description="Peptidase M16 N-terminal" evidence="10">
    <location>
        <begin position="47"/>
        <end position="175"/>
    </location>
</feature>
<proteinExistence type="inferred from homology"/>
<evidence type="ECO:0000256" key="1">
    <source>
        <dbReference type="ARBA" id="ARBA00001947"/>
    </source>
</evidence>
<dbReference type="GO" id="GO:0046872">
    <property type="term" value="F:metal ion binding"/>
    <property type="evidence" value="ECO:0007669"/>
    <property type="project" value="UniProtKB-KW"/>
</dbReference>
<dbReference type="STRING" id="94643.A0A2A9MD51"/>
<dbReference type="InterPro" id="IPR050626">
    <property type="entry name" value="Peptidase_M16"/>
</dbReference>
<accession>A0A2A9MD51</accession>
<evidence type="ECO:0000256" key="7">
    <source>
        <dbReference type="ARBA" id="ARBA00023049"/>
    </source>
</evidence>
<dbReference type="GO" id="GO:0006508">
    <property type="term" value="P:proteolysis"/>
    <property type="evidence" value="ECO:0007669"/>
    <property type="project" value="UniProtKB-KW"/>
</dbReference>
<comment type="similarity">
    <text evidence="2 8">Belongs to the peptidase M16 family.</text>
</comment>
<evidence type="ECO:0000256" key="2">
    <source>
        <dbReference type="ARBA" id="ARBA00007261"/>
    </source>
</evidence>
<dbReference type="InterPro" id="IPR054734">
    <property type="entry name" value="PqqF-like_C_4"/>
</dbReference>
<feature type="chain" id="PRO_5013106399" evidence="9">
    <location>
        <begin position="23"/>
        <end position="963"/>
    </location>
</feature>
<comment type="cofactor">
    <cofactor evidence="1">
        <name>Zn(2+)</name>
        <dbReference type="ChEBI" id="CHEBI:29105"/>
    </cofactor>
</comment>
<evidence type="ECO:0000256" key="3">
    <source>
        <dbReference type="ARBA" id="ARBA00022670"/>
    </source>
</evidence>
<keyword evidence="9" id="KW-0732">Signal</keyword>
<evidence type="ECO:0000256" key="6">
    <source>
        <dbReference type="ARBA" id="ARBA00022833"/>
    </source>
</evidence>
<dbReference type="GeneID" id="40312670"/>
<evidence type="ECO:0000259" key="13">
    <source>
        <dbReference type="Pfam" id="PF22456"/>
    </source>
</evidence>
<evidence type="ECO:0000313" key="14">
    <source>
        <dbReference type="EMBL" id="PFH33527.1"/>
    </source>
</evidence>
<dbReference type="FunFam" id="3.30.830.10:FF:000012">
    <property type="entry name" value="Protease 3"/>
    <property type="match status" value="1"/>
</dbReference>
<dbReference type="AlphaFoldDB" id="A0A2A9MD51"/>
<evidence type="ECO:0000313" key="15">
    <source>
        <dbReference type="Proteomes" id="UP000224006"/>
    </source>
</evidence>
<reference evidence="14 15" key="1">
    <citation type="submission" date="2017-09" db="EMBL/GenBank/DDBJ databases">
        <title>Genome sequencing of Besnoitia besnoiti strain Bb-Ger1.</title>
        <authorList>
            <person name="Schares G."/>
            <person name="Venepally P."/>
            <person name="Lorenzi H.A."/>
        </authorList>
    </citation>
    <scope>NUCLEOTIDE SEQUENCE [LARGE SCALE GENOMIC DNA]</scope>
    <source>
        <strain evidence="14 15">Bb-Ger1</strain>
    </source>
</reference>
<keyword evidence="4" id="KW-0479">Metal-binding</keyword>
<comment type="caution">
    <text evidence="14">The sequence shown here is derived from an EMBL/GenBank/DDBJ whole genome shotgun (WGS) entry which is preliminary data.</text>
</comment>
<name>A0A2A9MD51_BESBE</name>
<dbReference type="Pfam" id="PF16187">
    <property type="entry name" value="Peptidase_M16_M"/>
    <property type="match status" value="1"/>
</dbReference>
<dbReference type="InterPro" id="IPR011249">
    <property type="entry name" value="Metalloenz_LuxS/M16"/>
</dbReference>
<evidence type="ECO:0000256" key="5">
    <source>
        <dbReference type="ARBA" id="ARBA00022801"/>
    </source>
</evidence>
<dbReference type="KEGG" id="bbes:BESB_077440"/>
<feature type="domain" description="Peptidase M16 C-terminal" evidence="11">
    <location>
        <begin position="208"/>
        <end position="390"/>
    </location>
</feature>
<dbReference type="Pfam" id="PF22456">
    <property type="entry name" value="PqqF-like_C_4"/>
    <property type="match status" value="1"/>
</dbReference>
<keyword evidence="6" id="KW-0862">Zinc</keyword>
<dbReference type="PROSITE" id="PS00143">
    <property type="entry name" value="INSULINASE"/>
    <property type="match status" value="1"/>
</dbReference>
<dbReference type="InterPro" id="IPR007863">
    <property type="entry name" value="Peptidase_M16_C"/>
</dbReference>
<evidence type="ECO:0000259" key="10">
    <source>
        <dbReference type="Pfam" id="PF00675"/>
    </source>
</evidence>
<keyword evidence="7" id="KW-0482">Metalloprotease</keyword>
<feature type="domain" description="Peptidase M16 middle/third" evidence="12">
    <location>
        <begin position="405"/>
        <end position="685"/>
    </location>
</feature>
<evidence type="ECO:0000259" key="11">
    <source>
        <dbReference type="Pfam" id="PF05193"/>
    </source>
</evidence>
<dbReference type="VEuPathDB" id="ToxoDB:BESB_077440"/>
<dbReference type="OrthoDB" id="952271at2759"/>
<sequence length="963" mass="107993">MMFKAILRMLGFGLVALCCVRADILKPDADYRDFYHFQLSNGMQCLAIHHPKTTEAAYSVAVNTGSLYDPQDLPGLAHFLEHMLFLGTEKHPEPDSYDSFMTEHGGQNNAYTDEERTVFFNQVSDNSLEEALDRFSQFFKAPLFNRDYEEREVHAVNSEHEKNIPNNEERAWFTIRSLAKGPLSRFATGNLETLSTVPRQRGTDVVGRLKDFHRKFYCAVNMAVVVMSPRPLPEVESLLRKSFEDVSAGNANFLGIDQCPGDDYDKTPPFDASNTGKFIHMQSVGVEPSLWVAFSLPPTITSYKKQPTAILTYLFEYDGEGSLSELLRNMGLADEVSVVVDRTSLNTLFAIKVDLTTKGACERGTVLQEVYKYINMLRNQGVNPQMVSSIAAQSRVDFHASQPSASEMNEAARLAHNLLAYEPYHVLAADTLLVDPDARFVNRLLARMSPHQAIIAFADPQFKQNAESYDVEPFYGVEHKVSQLSSEQLNALENMTPGIHYREPPALKHVPGPDDLIMRPNISGMSVPELLGEETGDGGHAIWWQGQGTVSVPRVHVNIKARTSRSHTDMKSRTQLAVLMATLREQLDETTVDMRQCGISHSLEVSGDGFDMGFAAYTPQQLYEVMAAVSSKLKKPQVEQERFDRVKQRLIEELEDPASKMAYEHAIEAAAVLLKNNANSRKDLLRLLKSESASLDNTLEAFRDLKLVHADAFVMGNIDRADAKEAVQLFLQNSGFLHIPMKEAARSLVIEQKSPIEAVVSNPIRNDVNHATLVHYQLGVPSIEERVNLAVLGRMLNRRLFDRLRTEEQLGYIVGAKPYIDSSVESMSCILQGSKKHPDDVADLIEEEVRAMEEHIRSMPDAELNHWKDATRAELAKPVATFVEEFGRSWSQIANHGHCFNKHDLELKYLNSNFNRKQLTRTYAKLLTPTGRLVRSLSLAVELRPVKWTLAPGGQGGGESATW</sequence>
<gene>
    <name evidence="14" type="ORF">BESB_077440</name>
</gene>
<dbReference type="RefSeq" id="XP_029217536.1">
    <property type="nucleotide sequence ID" value="XM_029366105.1"/>
</dbReference>
<keyword evidence="15" id="KW-1185">Reference proteome</keyword>
<dbReference type="GO" id="GO:0005737">
    <property type="term" value="C:cytoplasm"/>
    <property type="evidence" value="ECO:0007669"/>
    <property type="project" value="UniProtKB-ARBA"/>
</dbReference>
<dbReference type="Proteomes" id="UP000224006">
    <property type="component" value="Chromosome VII"/>
</dbReference>
<evidence type="ECO:0000256" key="4">
    <source>
        <dbReference type="ARBA" id="ARBA00022723"/>
    </source>
</evidence>
<evidence type="ECO:0000256" key="8">
    <source>
        <dbReference type="RuleBase" id="RU004447"/>
    </source>
</evidence>
<dbReference type="PANTHER" id="PTHR43690">
    <property type="entry name" value="NARDILYSIN"/>
    <property type="match status" value="1"/>
</dbReference>
<protein>
    <submittedName>
        <fullName evidence="14">Sporozoite developmental protein</fullName>
    </submittedName>
</protein>
<keyword evidence="3" id="KW-0645">Protease</keyword>
<dbReference type="InterPro" id="IPR001431">
    <property type="entry name" value="Pept_M16_Zn_BS"/>
</dbReference>